<dbReference type="CDD" id="cd00086">
    <property type="entry name" value="homeodomain"/>
    <property type="match status" value="1"/>
</dbReference>
<reference evidence="5 6" key="1">
    <citation type="submission" date="2016-07" db="EMBL/GenBank/DDBJ databases">
        <title>Draft genome of the white-rot fungus Obba rivulosa 3A-2.</title>
        <authorList>
            <consortium name="DOE Joint Genome Institute"/>
            <person name="Miettinen O."/>
            <person name="Riley R."/>
            <person name="Acob R."/>
            <person name="Barry K."/>
            <person name="Cullen D."/>
            <person name="De Vries R."/>
            <person name="Hainaut M."/>
            <person name="Hatakka A."/>
            <person name="Henrissat B."/>
            <person name="Hilden K."/>
            <person name="Kuo R."/>
            <person name="Labutti K."/>
            <person name="Lipzen A."/>
            <person name="Makela M.R."/>
            <person name="Sandor L."/>
            <person name="Spatafora J.W."/>
            <person name="Grigoriev I.V."/>
            <person name="Hibbett D.S."/>
        </authorList>
    </citation>
    <scope>NUCLEOTIDE SEQUENCE [LARGE SCALE GENOMIC DNA]</scope>
    <source>
        <strain evidence="5 6">3A-2</strain>
    </source>
</reference>
<dbReference type="SMART" id="SM00389">
    <property type="entry name" value="HOX"/>
    <property type="match status" value="1"/>
</dbReference>
<keyword evidence="1 2" id="KW-0238">DNA-binding</keyword>
<evidence type="ECO:0000313" key="5">
    <source>
        <dbReference type="EMBL" id="OCH85870.1"/>
    </source>
</evidence>
<feature type="compositionally biased region" description="Polar residues" evidence="3">
    <location>
        <begin position="52"/>
        <end position="61"/>
    </location>
</feature>
<feature type="compositionally biased region" description="Low complexity" evidence="3">
    <location>
        <begin position="398"/>
        <end position="424"/>
    </location>
</feature>
<dbReference type="Pfam" id="PF00046">
    <property type="entry name" value="Homeodomain"/>
    <property type="match status" value="1"/>
</dbReference>
<evidence type="ECO:0000313" key="6">
    <source>
        <dbReference type="Proteomes" id="UP000250043"/>
    </source>
</evidence>
<dbReference type="InterPro" id="IPR001356">
    <property type="entry name" value="HD"/>
</dbReference>
<dbReference type="PANTHER" id="PTHR46255:SF3">
    <property type="entry name" value="HOMEOBOX DOMAIN-CONTAINING PROTEIN"/>
    <property type="match status" value="1"/>
</dbReference>
<protein>
    <recommendedName>
        <fullName evidence="4">Homeobox domain-containing protein</fullName>
    </recommendedName>
</protein>
<dbReference type="GO" id="GO:0005634">
    <property type="term" value="C:nucleus"/>
    <property type="evidence" value="ECO:0007669"/>
    <property type="project" value="UniProtKB-SubCell"/>
</dbReference>
<feature type="domain" description="Homeobox" evidence="4">
    <location>
        <begin position="85"/>
        <end position="145"/>
    </location>
</feature>
<feature type="DNA-binding region" description="Homeobox" evidence="1">
    <location>
        <begin position="87"/>
        <end position="146"/>
    </location>
</feature>
<dbReference type="OrthoDB" id="6159439at2759"/>
<dbReference type="GO" id="GO:0000981">
    <property type="term" value="F:DNA-binding transcription factor activity, RNA polymerase II-specific"/>
    <property type="evidence" value="ECO:0007669"/>
    <property type="project" value="TreeGrafter"/>
</dbReference>
<dbReference type="Gene3D" id="1.10.10.60">
    <property type="entry name" value="Homeodomain-like"/>
    <property type="match status" value="1"/>
</dbReference>
<dbReference type="EMBL" id="KV722558">
    <property type="protein sequence ID" value="OCH85870.1"/>
    <property type="molecule type" value="Genomic_DNA"/>
</dbReference>
<keyword evidence="1 2" id="KW-0539">Nucleus</keyword>
<keyword evidence="6" id="KW-1185">Reference proteome</keyword>
<evidence type="ECO:0000256" key="2">
    <source>
        <dbReference type="RuleBase" id="RU000682"/>
    </source>
</evidence>
<accession>A0A8E2DFE1</accession>
<dbReference type="Proteomes" id="UP000250043">
    <property type="component" value="Unassembled WGS sequence"/>
</dbReference>
<feature type="compositionally biased region" description="Low complexity" evidence="3">
    <location>
        <begin position="313"/>
        <end position="330"/>
    </location>
</feature>
<feature type="compositionally biased region" description="Basic and acidic residues" evidence="3">
    <location>
        <begin position="41"/>
        <end position="50"/>
    </location>
</feature>
<evidence type="ECO:0000256" key="3">
    <source>
        <dbReference type="SAM" id="MobiDB-lite"/>
    </source>
</evidence>
<evidence type="ECO:0000259" key="4">
    <source>
        <dbReference type="PROSITE" id="PS50071"/>
    </source>
</evidence>
<dbReference type="InterPro" id="IPR009057">
    <property type="entry name" value="Homeodomain-like_sf"/>
</dbReference>
<dbReference type="PANTHER" id="PTHR46255">
    <property type="entry name" value="SHORT STATURE HOMEOBOX"/>
    <property type="match status" value="1"/>
</dbReference>
<organism evidence="5 6">
    <name type="scientific">Obba rivulosa</name>
    <dbReference type="NCBI Taxonomy" id="1052685"/>
    <lineage>
        <taxon>Eukaryota</taxon>
        <taxon>Fungi</taxon>
        <taxon>Dikarya</taxon>
        <taxon>Basidiomycota</taxon>
        <taxon>Agaricomycotina</taxon>
        <taxon>Agaricomycetes</taxon>
        <taxon>Polyporales</taxon>
        <taxon>Gelatoporiaceae</taxon>
        <taxon>Obba</taxon>
    </lineage>
</organism>
<dbReference type="GO" id="GO:1990837">
    <property type="term" value="F:sequence-specific double-stranded DNA binding"/>
    <property type="evidence" value="ECO:0007669"/>
    <property type="project" value="TreeGrafter"/>
</dbReference>
<feature type="region of interest" description="Disordered" evidence="3">
    <location>
        <begin position="1"/>
        <end position="101"/>
    </location>
</feature>
<comment type="subcellular location">
    <subcellularLocation>
        <location evidence="1 2">Nucleus</location>
    </subcellularLocation>
</comment>
<gene>
    <name evidence="5" type="ORF">OBBRIDRAFT_838613</name>
</gene>
<dbReference type="SUPFAM" id="SSF46689">
    <property type="entry name" value="Homeodomain-like"/>
    <property type="match status" value="1"/>
</dbReference>
<feature type="compositionally biased region" description="Basic and acidic residues" evidence="3">
    <location>
        <begin position="487"/>
        <end position="508"/>
    </location>
</feature>
<feature type="compositionally biased region" description="Basic and acidic residues" evidence="3">
    <location>
        <begin position="461"/>
        <end position="473"/>
    </location>
</feature>
<dbReference type="PROSITE" id="PS50071">
    <property type="entry name" value="HOMEOBOX_2"/>
    <property type="match status" value="1"/>
</dbReference>
<name>A0A8E2DFE1_9APHY</name>
<evidence type="ECO:0000256" key="1">
    <source>
        <dbReference type="PROSITE-ProRule" id="PRU00108"/>
    </source>
</evidence>
<feature type="region of interest" description="Disordered" evidence="3">
    <location>
        <begin position="253"/>
        <end position="508"/>
    </location>
</feature>
<proteinExistence type="predicted"/>
<feature type="region of interest" description="Disordered" evidence="3">
    <location>
        <begin position="125"/>
        <end position="187"/>
    </location>
</feature>
<dbReference type="InterPro" id="IPR052631">
    <property type="entry name" value="Paired_homeobox_Bicoid"/>
</dbReference>
<sequence>MQNPPGGTPHTSKSKSKSKSTTPVPAEAAPQASQLQTMDTEQERESREAMRSSPSTSSSQGDMADTEMDAGPSQLSEPPAPVAPPKKKRTRTLTTPHQSAVLHALLAQSRFPTTAMREEVGRAIGLSARKVQNQRQKARRPRGASTSSVTRPPQYGAFQNAPPDLTLVGQSTGMGYPSYPSPESPLSLRSLGEAFHGVAGPSGAPLAYPGYQQEQYRPQIGARPVPPLQLSGPGIPGSSIVFQAAHPPPMAALSSPVVAQRSRGSSISHSRAPRDFAPLPSRPSTAGGASATYSRRAGPGFVPLEPGPSQSETTFTLPPLRLDPLRPAATIPASATRSRQSSLHQRRSLGQMFPSPSTLDASQRPPVSEPVESPFTHHPTLNIPPPYTLQPAPQWDDPAFSPFSRPSSSLSRSSTSYTGPSSALYSLPSPMRPADHGSSQPWLPDPLEAPGTVPLLPGPRLRFDPVRASREDVPNPPTLSPSRRRPRSSDDETAGEMHAHARRREPPR</sequence>
<keyword evidence="1 2" id="KW-0371">Homeobox</keyword>
<dbReference type="AlphaFoldDB" id="A0A8E2DFE1"/>